<keyword evidence="3" id="KW-0804">Transcription</keyword>
<dbReference type="SMART" id="SM00342">
    <property type="entry name" value="HTH_ARAC"/>
    <property type="match status" value="1"/>
</dbReference>
<dbReference type="PANTHER" id="PTHR46796:SF13">
    <property type="entry name" value="HTH-TYPE TRANSCRIPTIONAL ACTIVATOR RHAS"/>
    <property type="match status" value="1"/>
</dbReference>
<dbReference type="SUPFAM" id="SSF46689">
    <property type="entry name" value="Homeodomain-like"/>
    <property type="match status" value="1"/>
</dbReference>
<dbReference type="PANTHER" id="PTHR46796">
    <property type="entry name" value="HTH-TYPE TRANSCRIPTIONAL ACTIVATOR RHAS-RELATED"/>
    <property type="match status" value="1"/>
</dbReference>
<evidence type="ECO:0000256" key="3">
    <source>
        <dbReference type="ARBA" id="ARBA00023163"/>
    </source>
</evidence>
<dbReference type="Pfam" id="PF20240">
    <property type="entry name" value="DUF6597"/>
    <property type="match status" value="1"/>
</dbReference>
<keyword evidence="6" id="KW-1185">Reference proteome</keyword>
<evidence type="ECO:0000259" key="4">
    <source>
        <dbReference type="PROSITE" id="PS01124"/>
    </source>
</evidence>
<dbReference type="InterPro" id="IPR009057">
    <property type="entry name" value="Homeodomain-like_sf"/>
</dbReference>
<accession>A0A927CSJ4</accession>
<dbReference type="Proteomes" id="UP000632125">
    <property type="component" value="Unassembled WGS sequence"/>
</dbReference>
<dbReference type="InterPro" id="IPR046532">
    <property type="entry name" value="DUF6597"/>
</dbReference>
<dbReference type="Pfam" id="PF12833">
    <property type="entry name" value="HTH_18"/>
    <property type="match status" value="1"/>
</dbReference>
<evidence type="ECO:0000313" key="5">
    <source>
        <dbReference type="EMBL" id="MBD2870820.1"/>
    </source>
</evidence>
<dbReference type="RefSeq" id="WP_190864063.1">
    <property type="nucleotide sequence ID" value="NZ_JACXIY010000024.1"/>
</dbReference>
<feature type="domain" description="HTH araC/xylS-type" evidence="4">
    <location>
        <begin position="156"/>
        <end position="257"/>
    </location>
</feature>
<dbReference type="GO" id="GO:0003700">
    <property type="term" value="F:DNA-binding transcription factor activity"/>
    <property type="evidence" value="ECO:0007669"/>
    <property type="project" value="InterPro"/>
</dbReference>
<evidence type="ECO:0000256" key="2">
    <source>
        <dbReference type="ARBA" id="ARBA00023125"/>
    </source>
</evidence>
<evidence type="ECO:0000256" key="1">
    <source>
        <dbReference type="ARBA" id="ARBA00023015"/>
    </source>
</evidence>
<dbReference type="InterPro" id="IPR050204">
    <property type="entry name" value="AraC_XylS_family_regulators"/>
</dbReference>
<name>A0A927CSJ4_9BACL</name>
<proteinExistence type="predicted"/>
<protein>
    <submittedName>
        <fullName evidence="5">AraC family transcriptional regulator</fullName>
    </submittedName>
</protein>
<organism evidence="5 6">
    <name type="scientific">Paenibacillus arenilitoris</name>
    <dbReference type="NCBI Taxonomy" id="2772299"/>
    <lineage>
        <taxon>Bacteria</taxon>
        <taxon>Bacillati</taxon>
        <taxon>Bacillota</taxon>
        <taxon>Bacilli</taxon>
        <taxon>Bacillales</taxon>
        <taxon>Paenibacillaceae</taxon>
        <taxon>Paenibacillus</taxon>
    </lineage>
</organism>
<reference evidence="5" key="1">
    <citation type="submission" date="2020-09" db="EMBL/GenBank/DDBJ databases">
        <title>A novel bacterium of genus Paenibacillus, isolated from South China Sea.</title>
        <authorList>
            <person name="Huang H."/>
            <person name="Mo K."/>
            <person name="Hu Y."/>
        </authorList>
    </citation>
    <scope>NUCLEOTIDE SEQUENCE</scope>
    <source>
        <strain evidence="5">IB182493</strain>
    </source>
</reference>
<dbReference type="AlphaFoldDB" id="A0A927CSJ4"/>
<evidence type="ECO:0000313" key="6">
    <source>
        <dbReference type="Proteomes" id="UP000632125"/>
    </source>
</evidence>
<dbReference type="GO" id="GO:0043565">
    <property type="term" value="F:sequence-specific DNA binding"/>
    <property type="evidence" value="ECO:0007669"/>
    <property type="project" value="InterPro"/>
</dbReference>
<dbReference type="InterPro" id="IPR018060">
    <property type="entry name" value="HTH_AraC"/>
</dbReference>
<dbReference type="Gene3D" id="1.10.10.60">
    <property type="entry name" value="Homeodomain-like"/>
    <property type="match status" value="1"/>
</dbReference>
<gene>
    <name evidence="5" type="ORF">IDH41_19740</name>
</gene>
<dbReference type="PROSITE" id="PS01124">
    <property type="entry name" value="HTH_ARAC_FAMILY_2"/>
    <property type="match status" value="1"/>
</dbReference>
<comment type="caution">
    <text evidence="5">The sequence shown here is derived from an EMBL/GenBank/DDBJ whole genome shotgun (WGS) entry which is preliminary data.</text>
</comment>
<keyword evidence="2" id="KW-0238">DNA-binding</keyword>
<keyword evidence="1" id="KW-0805">Transcription regulation</keyword>
<sequence>MNYEERRPADALAPHIKCVWRLNRAYRANEVGEVLWPDGCQEMIFHYGASYSVQGRPLPRAFFIGMLSRYHHLYAEGEVRLFGVRLLPWGLAALSDKPVRGFNDRFVPLGDALSSRQAALLSELERELEDATDLDAAQRLLESFLLGTLAPDRSDERMIRPLNRLYREPVASDVAIIAKDSGYSQRQFERRCAELTGLAPKKLNKIARFNQARLRLLFDPELDLHECMLEFGYYDYSHFSKDFKQCLGITPVQYKNWVRRSAARFHDSGDVVFLQDER</sequence>
<dbReference type="EMBL" id="JACXIY010000024">
    <property type="protein sequence ID" value="MBD2870820.1"/>
    <property type="molecule type" value="Genomic_DNA"/>
</dbReference>